<evidence type="ECO:0000259" key="2">
    <source>
        <dbReference type="Pfam" id="PF02470"/>
    </source>
</evidence>
<dbReference type="InterPro" id="IPR003399">
    <property type="entry name" value="Mce/MlaD"/>
</dbReference>
<evidence type="ECO:0000259" key="3">
    <source>
        <dbReference type="Pfam" id="PF11887"/>
    </source>
</evidence>
<keyword evidence="1" id="KW-1133">Transmembrane helix</keyword>
<dbReference type="EMBL" id="FNLM01000036">
    <property type="protein sequence ID" value="SDU79449.1"/>
    <property type="molecule type" value="Genomic_DNA"/>
</dbReference>
<organism evidence="4 5">
    <name type="scientific">Gordonia westfalica</name>
    <dbReference type="NCBI Taxonomy" id="158898"/>
    <lineage>
        <taxon>Bacteria</taxon>
        <taxon>Bacillati</taxon>
        <taxon>Actinomycetota</taxon>
        <taxon>Actinomycetes</taxon>
        <taxon>Mycobacteriales</taxon>
        <taxon>Gordoniaceae</taxon>
        <taxon>Gordonia</taxon>
    </lineage>
</organism>
<name>A0A1H2LEW4_9ACTN</name>
<evidence type="ECO:0000256" key="1">
    <source>
        <dbReference type="SAM" id="Phobius"/>
    </source>
</evidence>
<dbReference type="InterPro" id="IPR052336">
    <property type="entry name" value="MlaD_Phospholipid_Transporter"/>
</dbReference>
<dbReference type="InterPro" id="IPR024516">
    <property type="entry name" value="Mce_C"/>
</dbReference>
<keyword evidence="1" id="KW-0812">Transmembrane</keyword>
<reference evidence="4 5" key="1">
    <citation type="submission" date="2016-10" db="EMBL/GenBank/DDBJ databases">
        <authorList>
            <person name="de Groot N.N."/>
        </authorList>
    </citation>
    <scope>NUCLEOTIDE SEQUENCE [LARGE SCALE GENOMIC DNA]</scope>
    <source>
        <strain evidence="4 5">DSM 44215</strain>
    </source>
</reference>
<dbReference type="NCBIfam" id="TIGR00996">
    <property type="entry name" value="Mtu_fam_mce"/>
    <property type="match status" value="1"/>
</dbReference>
<dbReference type="PANTHER" id="PTHR33371:SF4">
    <property type="entry name" value="INTERMEMBRANE PHOSPHOLIPID TRANSPORT SYSTEM BINDING PROTEIN MLAD"/>
    <property type="match status" value="1"/>
</dbReference>
<feature type="domain" description="Mce/MlaD" evidence="2">
    <location>
        <begin position="50"/>
        <end position="122"/>
    </location>
</feature>
<feature type="domain" description="Mammalian cell entry C-terminal" evidence="3">
    <location>
        <begin position="130"/>
        <end position="308"/>
    </location>
</feature>
<dbReference type="Pfam" id="PF02470">
    <property type="entry name" value="MlaD"/>
    <property type="match status" value="1"/>
</dbReference>
<gene>
    <name evidence="4" type="ORF">SAMN04488548_136215</name>
</gene>
<dbReference type="OrthoDB" id="4516955at2"/>
<dbReference type="Proteomes" id="UP000183180">
    <property type="component" value="Unassembled WGS sequence"/>
</dbReference>
<sequence>MIRRHKAGQQKRSATSAAGSLPGKVLVVLVAIAIVAVVTAMYNVRSGSTSLSITFRNSAGLYVGDRVMILGVPVGTVDAIEPRPDGVKVDVTVEDGHPVPADARAAIIAPTLVSGRYVQLAPAYTGGPQMADDSSISVRNTATPVEFDEIKQQLVQLSDDLGPSTTDQQGSLNRFLDASASTLKGNGSLLRDALTQLSKATTTLNDGGNDLFATVRNLSTVTSSLSESDQQISAFTNQLAGFSTVLADNRTELASLLASLNGTFDRVKTFLDTNRAALLRDVGKANTISGLLVKRMDTLAEILHGLPTALSDFYNIYDPKANSLTGALGIPDIPDPRSLICALLTTVNAPADQCRTAITQLHRNAAAATTRTGIQGGGHR</sequence>
<dbReference type="InterPro" id="IPR005693">
    <property type="entry name" value="Mce"/>
</dbReference>
<evidence type="ECO:0000313" key="4">
    <source>
        <dbReference type="EMBL" id="SDU79449.1"/>
    </source>
</evidence>
<accession>A0A1H2LEW4</accession>
<protein>
    <submittedName>
        <fullName evidence="4">Phospholipid/cholesterol/gamma-HCH transport system substrate-binding protein</fullName>
    </submittedName>
</protein>
<feature type="transmembrane region" description="Helical" evidence="1">
    <location>
        <begin position="21"/>
        <end position="42"/>
    </location>
</feature>
<evidence type="ECO:0000313" key="5">
    <source>
        <dbReference type="Proteomes" id="UP000183180"/>
    </source>
</evidence>
<dbReference type="Pfam" id="PF11887">
    <property type="entry name" value="Mce4_CUP1"/>
    <property type="match status" value="1"/>
</dbReference>
<dbReference type="STRING" id="158898.SAMN04488548_136215"/>
<dbReference type="PANTHER" id="PTHR33371">
    <property type="entry name" value="INTERMEMBRANE PHOSPHOLIPID TRANSPORT SYSTEM BINDING PROTEIN MLAD-RELATED"/>
    <property type="match status" value="1"/>
</dbReference>
<dbReference type="AlphaFoldDB" id="A0A1H2LEW4"/>
<dbReference type="GO" id="GO:0005576">
    <property type="term" value="C:extracellular region"/>
    <property type="evidence" value="ECO:0007669"/>
    <property type="project" value="TreeGrafter"/>
</dbReference>
<proteinExistence type="predicted"/>
<dbReference type="RefSeq" id="WP_074853509.1">
    <property type="nucleotide sequence ID" value="NZ_FNLM01000036.1"/>
</dbReference>
<keyword evidence="1" id="KW-0472">Membrane</keyword>